<organism evidence="1 2">
    <name type="scientific">Cytobacillus firmus</name>
    <name type="common">Bacillus firmus</name>
    <dbReference type="NCBI Taxonomy" id="1399"/>
    <lineage>
        <taxon>Bacteria</taxon>
        <taxon>Bacillati</taxon>
        <taxon>Bacillota</taxon>
        <taxon>Bacilli</taxon>
        <taxon>Bacillales</taxon>
        <taxon>Bacillaceae</taxon>
        <taxon>Cytobacillus</taxon>
    </lineage>
</organism>
<evidence type="ECO:0008006" key="3">
    <source>
        <dbReference type="Google" id="ProtNLM"/>
    </source>
</evidence>
<dbReference type="Proteomes" id="UP000465778">
    <property type="component" value="Unassembled WGS sequence"/>
</dbReference>
<protein>
    <recommendedName>
        <fullName evidence="3">DUF3231 family protein</fullName>
    </recommendedName>
</protein>
<dbReference type="Gene3D" id="1.20.1260.10">
    <property type="match status" value="2"/>
</dbReference>
<accession>A0A800MVK3</accession>
<dbReference type="OrthoDB" id="1675670at2"/>
<name>A0A800MVK3_CYTFI</name>
<evidence type="ECO:0000313" key="1">
    <source>
        <dbReference type="EMBL" id="KAF0823176.1"/>
    </source>
</evidence>
<gene>
    <name evidence="1" type="ORF">KIS1582_2994</name>
</gene>
<dbReference type="RefSeq" id="WP_159345619.1">
    <property type="nucleotide sequence ID" value="NZ_JBALOT010000050.1"/>
</dbReference>
<proteinExistence type="predicted"/>
<dbReference type="AlphaFoldDB" id="A0A800MVK3"/>
<dbReference type="EMBL" id="VDEM01000036">
    <property type="protein sequence ID" value="KAF0823176.1"/>
    <property type="molecule type" value="Genomic_DNA"/>
</dbReference>
<comment type="caution">
    <text evidence="1">The sequence shown here is derived from an EMBL/GenBank/DDBJ whole genome shotgun (WGS) entry which is preliminary data.</text>
</comment>
<evidence type="ECO:0000313" key="2">
    <source>
        <dbReference type="Proteomes" id="UP000465778"/>
    </source>
</evidence>
<reference evidence="1 2" key="1">
    <citation type="journal article" date="2020" name="G3 (Bethesda)">
        <title>Whole Genome Sequencing and Comparative Genomics of Two Nematicidal Bacillus Strains Reveals a Wide Range of Possible Virulence Factors.</title>
        <authorList>
            <person name="Susic N."/>
            <person name="Janezic S."/>
            <person name="Rupnik M."/>
            <person name="Geric Stare B."/>
        </authorList>
    </citation>
    <scope>NUCLEOTIDE SEQUENCE [LARGE SCALE GENOMIC DNA]</scope>
    <source>
        <strain evidence="1 2">I-1582</strain>
    </source>
</reference>
<dbReference type="Pfam" id="PF11553">
    <property type="entry name" value="DUF3231"/>
    <property type="match status" value="2"/>
</dbReference>
<dbReference type="InterPro" id="IPR021617">
    <property type="entry name" value="DUF3231"/>
</dbReference>
<sequence>MKKIKPIKLSSHNPNSSEKLTSAEMGKLWATYMGNSMASCILKYFLQHVEDKEIKSLLENALQLSEEFLETIKGIFKKDGFPIPKGFTEEDVNLGAPRLFMDEFYVHYLKYTAKAGLSIYSIAIPLVYRKDVKEFFRHCMDSTMNLMEQIKDILTYKGLIIKPPLIPVPEKVEFVHKDFLNGYLGDKRPMHAMEITHFYDNIENNVTSKALIMAFAQVAKDEKIRKLFERGKEITTTNIESYRQKLHDEDLPSPPYLDDLITNSTFSPFSDKIMLFHKMDMFSIKIRAFGNSVAVNGRRDIGMVYLKATMKNSHFVQSAAKIMIEKGWFEQPPTAADRDKLSCLQAFFYLTGASLHILRDSTYTRFNLCSTKVPFN</sequence>
<dbReference type="InterPro" id="IPR012347">
    <property type="entry name" value="Ferritin-like"/>
</dbReference>